<dbReference type="Proteomes" id="UP000062645">
    <property type="component" value="Chromosome"/>
</dbReference>
<dbReference type="OrthoDB" id="9801445at2"/>
<dbReference type="PANTHER" id="PTHR35005:SF1">
    <property type="entry name" value="2-AMINO-5-FORMYLAMINO-6-RIBOSYLAMINOPYRIMIDIN-4(3H)-ONE 5'-MONOPHOSPHATE DEFORMYLASE"/>
    <property type="match status" value="1"/>
</dbReference>
<dbReference type="InterPro" id="IPR024087">
    <property type="entry name" value="Creatininase-like_sf"/>
</dbReference>
<dbReference type="Pfam" id="PF02633">
    <property type="entry name" value="Creatininase"/>
    <property type="match status" value="1"/>
</dbReference>
<dbReference type="InterPro" id="IPR003785">
    <property type="entry name" value="Creatininase/forma_Hydrolase"/>
</dbReference>
<organism evidence="6 7">
    <name type="scientific">Nostoc piscinale CENA21</name>
    <dbReference type="NCBI Taxonomy" id="224013"/>
    <lineage>
        <taxon>Bacteria</taxon>
        <taxon>Bacillati</taxon>
        <taxon>Cyanobacteriota</taxon>
        <taxon>Cyanophyceae</taxon>
        <taxon>Nostocales</taxon>
        <taxon>Nostocaceae</taxon>
        <taxon>Nostoc</taxon>
    </lineage>
</organism>
<dbReference type="GO" id="GO:0016811">
    <property type="term" value="F:hydrolase activity, acting on carbon-nitrogen (but not peptide) bonds, in linear amides"/>
    <property type="evidence" value="ECO:0007669"/>
    <property type="project" value="TreeGrafter"/>
</dbReference>
<evidence type="ECO:0000256" key="5">
    <source>
        <dbReference type="ARBA" id="ARBA00024029"/>
    </source>
</evidence>
<keyword evidence="2" id="KW-0479">Metal-binding</keyword>
<dbReference type="PANTHER" id="PTHR35005">
    <property type="entry name" value="3-DEHYDRO-SCYLLO-INOSOSE HYDROLASE"/>
    <property type="match status" value="1"/>
</dbReference>
<comment type="similarity">
    <text evidence="5">Belongs to the creatininase superfamily.</text>
</comment>
<sequence length="268" mass="29800">MHSFIPPERFFPYLTWTEIQDMPHKENVVIIQPVGAIEQHGPHLPLIVDAAIGVGVLGKALTKLDANIPAYALPTLYYGKSNEHWHFPGTITLSSETLTATIMEVGESLYRAGFRKLVLMNSHGGQPQIMQMAARDLHVQYDDFLVFPLFTWRAPNITKELLTPKEAKLGMHAGDAETSIMLAILPEQVKLEKAVAEYPPEQPDSTLISWEGQLPVSWTTKDISKSGVIGDPTTATKEKGDRILESVSDGWVQVIKDIYAFRLPESLS</sequence>
<dbReference type="KEGG" id="npz:ACX27_13990"/>
<keyword evidence="3 6" id="KW-0378">Hydrolase</keyword>
<evidence type="ECO:0000313" key="6">
    <source>
        <dbReference type="EMBL" id="ALF53698.1"/>
    </source>
</evidence>
<comment type="cofactor">
    <cofactor evidence="1">
        <name>Zn(2+)</name>
        <dbReference type="ChEBI" id="CHEBI:29105"/>
    </cofactor>
</comment>
<evidence type="ECO:0000256" key="3">
    <source>
        <dbReference type="ARBA" id="ARBA00022801"/>
    </source>
</evidence>
<keyword evidence="7" id="KW-1185">Reference proteome</keyword>
<gene>
    <name evidence="6" type="ORF">ACX27_13990</name>
</gene>
<dbReference type="PATRIC" id="fig|224013.5.peg.3383"/>
<evidence type="ECO:0000256" key="1">
    <source>
        <dbReference type="ARBA" id="ARBA00001947"/>
    </source>
</evidence>
<dbReference type="GO" id="GO:0009231">
    <property type="term" value="P:riboflavin biosynthetic process"/>
    <property type="evidence" value="ECO:0007669"/>
    <property type="project" value="TreeGrafter"/>
</dbReference>
<reference evidence="7" key="1">
    <citation type="submission" date="2015-07" db="EMBL/GenBank/DDBJ databases">
        <title>Genome Of Nitrogen-Fixing Cyanobacterium Nostoc piscinale CENA21 From Solimoes/Amazon River Floodplain Sediments And Comparative Genomics To Uncover Biosynthetic Natural Products Potential.</title>
        <authorList>
            <person name="Leao T.F."/>
            <person name="Leao P.N."/>
            <person name="Guimaraes P.I."/>
            <person name="de Melo A.G.C."/>
            <person name="Ramos R.T.J."/>
            <person name="Silva A."/>
            <person name="Fiore M.F."/>
            <person name="Schneider M.P.C."/>
        </authorList>
    </citation>
    <scope>NUCLEOTIDE SEQUENCE [LARGE SCALE GENOMIC DNA]</scope>
    <source>
        <strain evidence="7">CENA21</strain>
    </source>
</reference>
<evidence type="ECO:0000313" key="7">
    <source>
        <dbReference type="Proteomes" id="UP000062645"/>
    </source>
</evidence>
<dbReference type="RefSeq" id="WP_062293436.1">
    <property type="nucleotide sequence ID" value="NZ_CP012036.1"/>
</dbReference>
<dbReference type="GO" id="GO:0046872">
    <property type="term" value="F:metal ion binding"/>
    <property type="evidence" value="ECO:0007669"/>
    <property type="project" value="UniProtKB-KW"/>
</dbReference>
<evidence type="ECO:0000256" key="2">
    <source>
        <dbReference type="ARBA" id="ARBA00022723"/>
    </source>
</evidence>
<dbReference type="Gene3D" id="3.40.50.10310">
    <property type="entry name" value="Creatininase"/>
    <property type="match status" value="1"/>
</dbReference>
<reference evidence="6 7" key="2">
    <citation type="journal article" date="2016" name="Genome Announc.">
        <title>Draft Genome Sequence of the N2-Fixing Cyanobacterium Nostoc piscinale CENA21, Isolated from the Brazilian Amazon Floodplain.</title>
        <authorList>
            <person name="Leao T."/>
            <person name="Guimaraes P.I."/>
            <person name="de Melo A.G."/>
            <person name="Ramos R.T."/>
            <person name="Leao P.N."/>
            <person name="Silva A."/>
            <person name="Fiore M.F."/>
            <person name="Schneider M.P."/>
        </authorList>
    </citation>
    <scope>NUCLEOTIDE SEQUENCE [LARGE SCALE GENOMIC DNA]</scope>
    <source>
        <strain evidence="6 7">CENA21</strain>
    </source>
</reference>
<protein>
    <submittedName>
        <fullName evidence="6">Creatinine amidohydrolase</fullName>
    </submittedName>
</protein>
<evidence type="ECO:0000256" key="4">
    <source>
        <dbReference type="ARBA" id="ARBA00022833"/>
    </source>
</evidence>
<keyword evidence="4" id="KW-0862">Zinc</keyword>
<name>A0A0M4SLB9_9NOSO</name>
<proteinExistence type="inferred from homology"/>
<dbReference type="SUPFAM" id="SSF102215">
    <property type="entry name" value="Creatininase"/>
    <property type="match status" value="1"/>
</dbReference>
<dbReference type="EMBL" id="CP012036">
    <property type="protein sequence ID" value="ALF53698.1"/>
    <property type="molecule type" value="Genomic_DNA"/>
</dbReference>
<dbReference type="AlphaFoldDB" id="A0A0M4SLB9"/>
<accession>A0A0M4SLB9</accession>
<dbReference type="STRING" id="224013.ACX27_13990"/>